<organism evidence="3 4">
    <name type="scientific">Vitrella brassicaformis (strain CCMP3155)</name>
    <dbReference type="NCBI Taxonomy" id="1169540"/>
    <lineage>
        <taxon>Eukaryota</taxon>
        <taxon>Sar</taxon>
        <taxon>Alveolata</taxon>
        <taxon>Colpodellida</taxon>
        <taxon>Vitrellaceae</taxon>
        <taxon>Vitrella</taxon>
    </lineage>
</organism>
<feature type="chain" id="PRO_5005189406" evidence="2">
    <location>
        <begin position="19"/>
        <end position="295"/>
    </location>
</feature>
<name>A0A0G4G2A9_VITBC</name>
<sequence length="295" mass="33741">MLFALFLTLALCVTCSHAFREPTNTPQVRRQQDLPANTKLSASEYDGLIGLLGNHSRLTSLYRASEHGGRFDDMLKRVGDKKRLAFVLRTHNHQNKNNYVFGFYMSESINVPPYPANSTAYESEVWWFSLAGHFRVPVKIVDWRPPYVRLQGEPVENVGFVWSIYLDHKPEPDATLEGYLVLNQQWAPDTRPKDDIRNGRINLVPEYLPPGYFGMLYYFDGKPSRMMVKRSHSRRNRPSPSRSRASRNRPSRIRSQAKAPLCPMAVQHPRNSAVLTVCVLTQWHAREARGGSGEG</sequence>
<keyword evidence="4" id="KW-1185">Reference proteome</keyword>
<keyword evidence="2" id="KW-0732">Signal</keyword>
<gene>
    <name evidence="3" type="ORF">Vbra_2607</name>
</gene>
<dbReference type="PhylomeDB" id="A0A0G4G2A9"/>
<dbReference type="InParanoid" id="A0A0G4G2A9"/>
<evidence type="ECO:0000313" key="3">
    <source>
        <dbReference type="EMBL" id="CEM21968.1"/>
    </source>
</evidence>
<proteinExistence type="predicted"/>
<evidence type="ECO:0000256" key="1">
    <source>
        <dbReference type="SAM" id="MobiDB-lite"/>
    </source>
</evidence>
<dbReference type="AlphaFoldDB" id="A0A0G4G2A9"/>
<feature type="signal peptide" evidence="2">
    <location>
        <begin position="1"/>
        <end position="18"/>
    </location>
</feature>
<dbReference type="VEuPathDB" id="CryptoDB:Vbra_2607"/>
<accession>A0A0G4G2A9</accession>
<dbReference type="EMBL" id="CDMY01000547">
    <property type="protein sequence ID" value="CEM21968.1"/>
    <property type="molecule type" value="Genomic_DNA"/>
</dbReference>
<dbReference type="Proteomes" id="UP000041254">
    <property type="component" value="Unassembled WGS sequence"/>
</dbReference>
<protein>
    <submittedName>
        <fullName evidence="3">Uncharacterized protein</fullName>
    </submittedName>
</protein>
<evidence type="ECO:0000313" key="4">
    <source>
        <dbReference type="Proteomes" id="UP000041254"/>
    </source>
</evidence>
<evidence type="ECO:0000256" key="2">
    <source>
        <dbReference type="SAM" id="SignalP"/>
    </source>
</evidence>
<feature type="region of interest" description="Disordered" evidence="1">
    <location>
        <begin position="228"/>
        <end position="259"/>
    </location>
</feature>
<reference evidence="3 4" key="1">
    <citation type="submission" date="2014-11" db="EMBL/GenBank/DDBJ databases">
        <authorList>
            <person name="Zhu J."/>
            <person name="Qi W."/>
            <person name="Song R."/>
        </authorList>
    </citation>
    <scope>NUCLEOTIDE SEQUENCE [LARGE SCALE GENOMIC DNA]</scope>
</reference>
<feature type="compositionally biased region" description="Basic residues" evidence="1">
    <location>
        <begin position="228"/>
        <end position="237"/>
    </location>
</feature>